<dbReference type="InterPro" id="IPR053160">
    <property type="entry name" value="MFS_DHA3_Transporter"/>
</dbReference>
<protein>
    <submittedName>
        <fullName evidence="6">MFS transporter</fullName>
    </submittedName>
</protein>
<keyword evidence="7" id="KW-1185">Reference proteome</keyword>
<evidence type="ECO:0000313" key="6">
    <source>
        <dbReference type="EMBL" id="QCT42337.1"/>
    </source>
</evidence>
<feature type="transmembrane region" description="Helical" evidence="4">
    <location>
        <begin position="226"/>
        <end position="243"/>
    </location>
</feature>
<dbReference type="InterPro" id="IPR036259">
    <property type="entry name" value="MFS_trans_sf"/>
</dbReference>
<dbReference type="GO" id="GO:0022857">
    <property type="term" value="F:transmembrane transporter activity"/>
    <property type="evidence" value="ECO:0007669"/>
    <property type="project" value="InterPro"/>
</dbReference>
<dbReference type="InterPro" id="IPR020846">
    <property type="entry name" value="MFS_dom"/>
</dbReference>
<evidence type="ECO:0000259" key="5">
    <source>
        <dbReference type="PROSITE" id="PS50850"/>
    </source>
</evidence>
<dbReference type="InterPro" id="IPR011701">
    <property type="entry name" value="MFS"/>
</dbReference>
<dbReference type="PANTHER" id="PTHR23530:SF1">
    <property type="entry name" value="PERMEASE, MAJOR FACILITATOR SUPERFAMILY-RELATED"/>
    <property type="match status" value="1"/>
</dbReference>
<evidence type="ECO:0000313" key="7">
    <source>
        <dbReference type="Proteomes" id="UP000310639"/>
    </source>
</evidence>
<feature type="transmembrane region" description="Helical" evidence="4">
    <location>
        <begin position="106"/>
        <end position="130"/>
    </location>
</feature>
<organism evidence="6 7">
    <name type="scientific">Candidatus Nanosynbacter featherlites</name>
    <dbReference type="NCBI Taxonomy" id="2572088"/>
    <lineage>
        <taxon>Bacteria</taxon>
        <taxon>Candidatus Saccharimonadota</taxon>
        <taxon>Candidatus Saccharimonadia</taxon>
        <taxon>Candidatus Nanosynbacterales</taxon>
        <taxon>Candidatus Nanosynbacteraceae</taxon>
        <taxon>Candidatus Nanosynbacter</taxon>
    </lineage>
</organism>
<sequence length="398" mass="43618">MYSITLWYNNGVKNPLVRRLAPLFIAKFLLCFVFWYSIEKLFMYSIGFNDASIGLMAAIYAVMSVFMEVPSGVLADRWSRKGVMILSALSMLLSSYFGWISNDPSLYVVSAAFWGFFDALASGTGSAMIYDLLKEEQGHTRNYDKILGRFEMLGGIALIISALLGGWLASATSLRSAFFATIITAGLAAVILLFYRDTTIHKQSTDAKLIEHTKGTFAAVFKNPDLAWLVVVMLVVFLVQKMNGEFYQLWYAALSMPAALFGIAGAIITGTYSSGGAIVRFFATRRRVLLALAVCFISAIGMTISPSFWLTVGLQFVIGTLSFALVLALTSKMQHYLPSKYRAGAGSVINTVGRLIFIPCALLFGFLSNTMSIFVAGSMTVVFIGIGLFAEFHARSEK</sequence>
<feature type="transmembrane region" description="Helical" evidence="4">
    <location>
        <begin position="343"/>
        <end position="367"/>
    </location>
</feature>
<feature type="domain" description="Major facilitator superfamily (MFS) profile" evidence="5">
    <location>
        <begin position="1"/>
        <end position="395"/>
    </location>
</feature>
<feature type="transmembrane region" description="Helical" evidence="4">
    <location>
        <begin position="150"/>
        <end position="170"/>
    </location>
</feature>
<feature type="transmembrane region" description="Helical" evidence="4">
    <location>
        <begin position="249"/>
        <end position="268"/>
    </location>
</feature>
<feature type="transmembrane region" description="Helical" evidence="4">
    <location>
        <begin position="20"/>
        <end position="38"/>
    </location>
</feature>
<dbReference type="PANTHER" id="PTHR23530">
    <property type="entry name" value="TRANSPORT PROTEIN-RELATED"/>
    <property type="match status" value="1"/>
</dbReference>
<dbReference type="EMBL" id="CP040004">
    <property type="protein sequence ID" value="QCT42337.1"/>
    <property type="molecule type" value="Genomic_DNA"/>
</dbReference>
<feature type="transmembrane region" description="Helical" evidence="4">
    <location>
        <begin position="82"/>
        <end position="100"/>
    </location>
</feature>
<accession>A0A4P9A3D3</accession>
<dbReference type="Pfam" id="PF07690">
    <property type="entry name" value="MFS_1"/>
    <property type="match status" value="1"/>
</dbReference>
<name>A0A4P9A3D3_9BACT</name>
<dbReference type="PROSITE" id="PS50850">
    <property type="entry name" value="MFS"/>
    <property type="match status" value="1"/>
</dbReference>
<feature type="transmembrane region" description="Helical" evidence="4">
    <location>
        <begin position="176"/>
        <end position="195"/>
    </location>
</feature>
<keyword evidence="3 4" id="KW-0472">Membrane</keyword>
<dbReference type="Gene3D" id="1.20.1250.20">
    <property type="entry name" value="MFS general substrate transporter like domains"/>
    <property type="match status" value="1"/>
</dbReference>
<feature type="transmembrane region" description="Helical" evidence="4">
    <location>
        <begin position="373"/>
        <end position="392"/>
    </location>
</feature>
<gene>
    <name evidence="6" type="ORF">FBF37_02550</name>
</gene>
<feature type="transmembrane region" description="Helical" evidence="4">
    <location>
        <begin position="53"/>
        <end position="75"/>
    </location>
</feature>
<proteinExistence type="predicted"/>
<dbReference type="Proteomes" id="UP000310639">
    <property type="component" value="Chromosome"/>
</dbReference>
<dbReference type="OrthoDB" id="350307at2"/>
<dbReference type="KEGG" id="nft:FBF37_02550"/>
<keyword evidence="2 4" id="KW-1133">Transmembrane helix</keyword>
<dbReference type="AlphaFoldDB" id="A0A4P9A3D3"/>
<dbReference type="SUPFAM" id="SSF103473">
    <property type="entry name" value="MFS general substrate transporter"/>
    <property type="match status" value="1"/>
</dbReference>
<evidence type="ECO:0000256" key="2">
    <source>
        <dbReference type="ARBA" id="ARBA00022989"/>
    </source>
</evidence>
<feature type="transmembrane region" description="Helical" evidence="4">
    <location>
        <begin position="288"/>
        <end position="306"/>
    </location>
</feature>
<feature type="transmembrane region" description="Helical" evidence="4">
    <location>
        <begin position="312"/>
        <end position="331"/>
    </location>
</feature>
<reference evidence="6 7" key="1">
    <citation type="submission" date="2019-04" db="EMBL/GenBank/DDBJ databases">
        <title>Saccharibacteria TM7 genomes.</title>
        <authorList>
            <person name="Bor B."/>
            <person name="He X."/>
            <person name="Chen T."/>
            <person name="Dewhirst F.E."/>
        </authorList>
    </citation>
    <scope>NUCLEOTIDE SEQUENCE [LARGE SCALE GENOMIC DNA]</scope>
    <source>
        <strain evidence="6 7">BB001</strain>
    </source>
</reference>
<keyword evidence="1 4" id="KW-0812">Transmembrane</keyword>
<evidence type="ECO:0000256" key="3">
    <source>
        <dbReference type="ARBA" id="ARBA00023136"/>
    </source>
</evidence>
<evidence type="ECO:0000256" key="4">
    <source>
        <dbReference type="SAM" id="Phobius"/>
    </source>
</evidence>
<evidence type="ECO:0000256" key="1">
    <source>
        <dbReference type="ARBA" id="ARBA00022692"/>
    </source>
</evidence>